<dbReference type="FunFam" id="3.90.1150.10:FF:000063">
    <property type="entry name" value="Probable cystathionine gamma-synthase"/>
    <property type="match status" value="1"/>
</dbReference>
<feature type="region of interest" description="Disordered" evidence="11">
    <location>
        <begin position="236"/>
        <end position="270"/>
    </location>
</feature>
<evidence type="ECO:0000256" key="3">
    <source>
        <dbReference type="ARBA" id="ARBA00022679"/>
    </source>
</evidence>
<feature type="compositionally biased region" description="Basic residues" evidence="11">
    <location>
        <begin position="244"/>
        <end position="254"/>
    </location>
</feature>
<dbReference type="GO" id="GO:0003962">
    <property type="term" value="F:cystathionine gamma-synthase activity"/>
    <property type="evidence" value="ECO:0007669"/>
    <property type="project" value="UniProtKB-EC"/>
</dbReference>
<organism evidence="12 13">
    <name type="scientific">Mortierella isabellina</name>
    <name type="common">Filamentous fungus</name>
    <name type="synonym">Umbelopsis isabellina</name>
    <dbReference type="NCBI Taxonomy" id="91625"/>
    <lineage>
        <taxon>Eukaryota</taxon>
        <taxon>Fungi</taxon>
        <taxon>Fungi incertae sedis</taxon>
        <taxon>Mucoromycota</taxon>
        <taxon>Mucoromycotina</taxon>
        <taxon>Umbelopsidomycetes</taxon>
        <taxon>Umbelopsidales</taxon>
        <taxon>Umbelopsidaceae</taxon>
        <taxon>Umbelopsis</taxon>
    </lineage>
</organism>
<dbReference type="Proteomes" id="UP000654370">
    <property type="component" value="Unassembled WGS sequence"/>
</dbReference>
<reference evidence="12" key="1">
    <citation type="submission" date="2020-12" db="EMBL/GenBank/DDBJ databases">
        <title>Metabolic potential, ecology and presence of endohyphal bacteria is reflected in genomic diversity of Mucoromycotina.</title>
        <authorList>
            <person name="Muszewska A."/>
            <person name="Okrasinska A."/>
            <person name="Steczkiewicz K."/>
            <person name="Drgas O."/>
            <person name="Orlowska M."/>
            <person name="Perlinska-Lenart U."/>
            <person name="Aleksandrzak-Piekarczyk T."/>
            <person name="Szatraj K."/>
            <person name="Zielenkiewicz U."/>
            <person name="Pilsyk S."/>
            <person name="Malc E."/>
            <person name="Mieczkowski P."/>
            <person name="Kruszewska J.S."/>
            <person name="Biernat P."/>
            <person name="Pawlowska J."/>
        </authorList>
    </citation>
    <scope>NUCLEOTIDE SEQUENCE</scope>
    <source>
        <strain evidence="12">WA0000067209</strain>
    </source>
</reference>
<keyword evidence="4" id="KW-0663">Pyridoxal phosphate</keyword>
<keyword evidence="5" id="KW-0486">Methionine biosynthesis</keyword>
<dbReference type="InterPro" id="IPR015422">
    <property type="entry name" value="PyrdxlP-dep_Trfase_small"/>
</dbReference>
<dbReference type="PANTHER" id="PTHR42699:SF1">
    <property type="entry name" value="CYSTATHIONINE GAMMA-SYNTHASE-RELATED"/>
    <property type="match status" value="1"/>
</dbReference>
<comment type="catalytic activity">
    <reaction evidence="7">
        <text>O-succinyl-L-homoserine + L-cysteine = L,L-cystathionine + succinate + H(+)</text>
        <dbReference type="Rhea" id="RHEA:20397"/>
        <dbReference type="ChEBI" id="CHEBI:15378"/>
        <dbReference type="ChEBI" id="CHEBI:30031"/>
        <dbReference type="ChEBI" id="CHEBI:35235"/>
        <dbReference type="ChEBI" id="CHEBI:57661"/>
        <dbReference type="ChEBI" id="CHEBI:58161"/>
        <dbReference type="EC" id="2.5.1.48"/>
    </reaction>
</comment>
<comment type="cofactor">
    <cofactor evidence="1">
        <name>pyridoxal 5'-phosphate</name>
        <dbReference type="ChEBI" id="CHEBI:597326"/>
    </cofactor>
</comment>
<dbReference type="GO" id="GO:0019346">
    <property type="term" value="P:transsulfuration"/>
    <property type="evidence" value="ECO:0007669"/>
    <property type="project" value="InterPro"/>
</dbReference>
<keyword evidence="2" id="KW-0028">Amino-acid biosynthesis</keyword>
<accession>A0A8H7PHT3</accession>
<feature type="compositionally biased region" description="Polar residues" evidence="11">
    <location>
        <begin position="255"/>
        <end position="267"/>
    </location>
</feature>
<evidence type="ECO:0000256" key="5">
    <source>
        <dbReference type="ARBA" id="ARBA00023167"/>
    </source>
</evidence>
<evidence type="ECO:0000256" key="7">
    <source>
        <dbReference type="ARBA" id="ARBA00051441"/>
    </source>
</evidence>
<dbReference type="Pfam" id="PF01053">
    <property type="entry name" value="Cys_Met_Meta_PP"/>
    <property type="match status" value="1"/>
</dbReference>
<evidence type="ECO:0000256" key="6">
    <source>
        <dbReference type="ARBA" id="ARBA00029440"/>
    </source>
</evidence>
<protein>
    <recommendedName>
        <fullName evidence="9">cystathionine gamma-synthase</fullName>
        <ecNumber evidence="9">2.5.1.48</ecNumber>
    </recommendedName>
    <alternativeName>
        <fullName evidence="10">O-succinylhomoserine (thiol)-lyase</fullName>
    </alternativeName>
</protein>
<evidence type="ECO:0000256" key="2">
    <source>
        <dbReference type="ARBA" id="ARBA00022605"/>
    </source>
</evidence>
<dbReference type="PANTHER" id="PTHR42699">
    <property type="match status" value="1"/>
</dbReference>
<dbReference type="AlphaFoldDB" id="A0A8H7PHT3"/>
<evidence type="ECO:0000256" key="9">
    <source>
        <dbReference type="ARBA" id="ARBA00066530"/>
    </source>
</evidence>
<keyword evidence="13" id="KW-1185">Reference proteome</keyword>
<dbReference type="OrthoDB" id="10047078at2759"/>
<dbReference type="Gene3D" id="3.40.640.10">
    <property type="entry name" value="Type I PLP-dependent aspartate aminotransferase-like (Major domain)"/>
    <property type="match status" value="1"/>
</dbReference>
<sequence length="661" mass="74720">MVNNYEQRRDWHFHLDLGNSKGQSDNQKSLTYLHFGPTMSTVSYEPPTQVGATIPINEPHAVSVSLPKWKDNIDYEEGAPRVISAMQLGYPRFFIHPTIQKQLLTSNHSYCNALKLAKRLLEKFGTKDQLNLLLPSRSIARRCRAFIQKYYTPDDKRLLNEIRIVEFEIAPISPSSEMKSVPLHIVLFPSEAFKFAKTFWQHTGDIISSRMAEYALRVLDENAELEIKGVSNGSADAVNFAPRPKSRSHRHYSRKTSVTESLSTPKTENPDHEHLTYVEERYGRNLNLMFAEKAKVALRRRIAGVMTESEQSMKVEDLVESALVIDEQKKRQGDRNVTGLSESDVYLFPCGMSAIFNAHRFAMGALDATRKSVCYGFPYTDTLKILEKFGPGCIFYGLGEEKDIDDLQSKLEAGERFLALFCECPSNPLLKTPNLKRLRALADKYDFLIIIDETIGNFANVRVLQHADIVVSSLTKVFSGDSNVMGGSLVLNPNGNSYDALKTYVDAEYEDLMWCEDAIFMERNSRSFKERSTTINANTEALCEILRKHPKVKDVYYPKYICNDNYEALKTPDGGYGGLFSIVLDTEEDASAFYDNLACAKGPSLGTNFTLASPYAILAHYTELDWALEFGVPRHLIRVSVGLEDREKLLNIFESALNATK</sequence>
<dbReference type="Gene3D" id="3.90.1150.10">
    <property type="entry name" value="Aspartate Aminotransferase, domain 1"/>
    <property type="match status" value="1"/>
</dbReference>
<dbReference type="InterPro" id="IPR000277">
    <property type="entry name" value="Cys/Met-Metab_PyrdxlP-dep_enz"/>
</dbReference>
<dbReference type="GO" id="GO:0009086">
    <property type="term" value="P:methionine biosynthetic process"/>
    <property type="evidence" value="ECO:0007669"/>
    <property type="project" value="UniProtKB-KW"/>
</dbReference>
<dbReference type="SUPFAM" id="SSF53383">
    <property type="entry name" value="PLP-dependent transferases"/>
    <property type="match status" value="1"/>
</dbReference>
<dbReference type="InterPro" id="IPR051750">
    <property type="entry name" value="Trans-sulfuration_enzymes"/>
</dbReference>
<comment type="pathway">
    <text evidence="6">Amino-acid biosynthesis.</text>
</comment>
<evidence type="ECO:0000256" key="4">
    <source>
        <dbReference type="ARBA" id="ARBA00022898"/>
    </source>
</evidence>
<keyword evidence="3" id="KW-0808">Transferase</keyword>
<evidence type="ECO:0000313" key="13">
    <source>
        <dbReference type="Proteomes" id="UP000654370"/>
    </source>
</evidence>
<gene>
    <name evidence="12" type="ORF">INT43_004322</name>
</gene>
<dbReference type="GO" id="GO:0030170">
    <property type="term" value="F:pyridoxal phosphate binding"/>
    <property type="evidence" value="ECO:0007669"/>
    <property type="project" value="InterPro"/>
</dbReference>
<proteinExistence type="predicted"/>
<dbReference type="EMBL" id="JAEPQZ010000013">
    <property type="protein sequence ID" value="KAG2174299.1"/>
    <property type="molecule type" value="Genomic_DNA"/>
</dbReference>
<dbReference type="EC" id="2.5.1.48" evidence="9"/>
<evidence type="ECO:0000256" key="8">
    <source>
        <dbReference type="ARBA" id="ARBA00058439"/>
    </source>
</evidence>
<dbReference type="InterPro" id="IPR015421">
    <property type="entry name" value="PyrdxlP-dep_Trfase_major"/>
</dbReference>
<name>A0A8H7PHT3_MORIS</name>
<evidence type="ECO:0000256" key="11">
    <source>
        <dbReference type="SAM" id="MobiDB-lite"/>
    </source>
</evidence>
<evidence type="ECO:0000256" key="1">
    <source>
        <dbReference type="ARBA" id="ARBA00001933"/>
    </source>
</evidence>
<comment type="function">
    <text evidence="8">Catalyzes the formation of L-cystathionine from O-succinyl-L-homoserine (OSHS) and L-cysteine, via a gamma-replacement reaction. In the absence of thiol, catalyzes gamma-elimination to form 2-oxobutanoate, succinate and ammonia.</text>
</comment>
<evidence type="ECO:0000313" key="12">
    <source>
        <dbReference type="EMBL" id="KAG2174299.1"/>
    </source>
</evidence>
<comment type="caution">
    <text evidence="12">The sequence shown here is derived from an EMBL/GenBank/DDBJ whole genome shotgun (WGS) entry which is preliminary data.</text>
</comment>
<evidence type="ECO:0000256" key="10">
    <source>
        <dbReference type="ARBA" id="ARBA00083849"/>
    </source>
</evidence>
<dbReference type="FunFam" id="3.40.640.10:FF:000111">
    <property type="entry name" value="Cystathionine gamma-synthase"/>
    <property type="match status" value="1"/>
</dbReference>
<dbReference type="InterPro" id="IPR015424">
    <property type="entry name" value="PyrdxlP-dep_Trfase"/>
</dbReference>